<evidence type="ECO:0000313" key="4">
    <source>
        <dbReference type="EMBL" id="MBB5692871.1"/>
    </source>
</evidence>
<proteinExistence type="predicted"/>
<dbReference type="Proteomes" id="UP000580654">
    <property type="component" value="Unassembled WGS sequence"/>
</dbReference>
<feature type="region of interest" description="Disordered" evidence="1">
    <location>
        <begin position="90"/>
        <end position="110"/>
    </location>
</feature>
<reference evidence="4 5" key="1">
    <citation type="submission" date="2020-08" db="EMBL/GenBank/DDBJ databases">
        <title>Genomic Encyclopedia of Type Strains, Phase IV (KMG-IV): sequencing the most valuable type-strain genomes for metagenomic binning, comparative biology and taxonomic classification.</title>
        <authorList>
            <person name="Goeker M."/>
        </authorList>
    </citation>
    <scope>NUCLEOTIDE SEQUENCE [LARGE SCALE GENOMIC DNA]</scope>
    <source>
        <strain evidence="4 5">DSM 25622</strain>
    </source>
</reference>
<name>A0A840YA32_9PROT</name>
<sequence length="176" mass="18851">MTRTRKIALAALAVTLGAGALGATALPALAQEGMRRGGDGLFRQADADRDGRVTAEEGWAALSARFAAADADKDGGVTWEEFRNYARAEMGRRGDRSGPPAGRGTAMEERGGGFFRALDADRDGKVTLAELRPFGEAMFRARDTNGDSALSREEVRPHRARGERREPRPAAPAQPQ</sequence>
<feature type="domain" description="EF-hand" evidence="3">
    <location>
        <begin position="106"/>
        <end position="141"/>
    </location>
</feature>
<dbReference type="Pfam" id="PF13202">
    <property type="entry name" value="EF-hand_5"/>
    <property type="match status" value="3"/>
</dbReference>
<accession>A0A840YA32</accession>
<evidence type="ECO:0000313" key="5">
    <source>
        <dbReference type="Proteomes" id="UP000580654"/>
    </source>
</evidence>
<feature type="compositionally biased region" description="Basic and acidic residues" evidence="1">
    <location>
        <begin position="139"/>
        <end position="157"/>
    </location>
</feature>
<dbReference type="EMBL" id="JACIJD010000003">
    <property type="protein sequence ID" value="MBB5692871.1"/>
    <property type="molecule type" value="Genomic_DNA"/>
</dbReference>
<evidence type="ECO:0000259" key="3">
    <source>
        <dbReference type="PROSITE" id="PS50222"/>
    </source>
</evidence>
<protein>
    <submittedName>
        <fullName evidence="4">Ca2+-binding EF-hand superfamily protein</fullName>
    </submittedName>
</protein>
<dbReference type="InterPro" id="IPR002048">
    <property type="entry name" value="EF_hand_dom"/>
</dbReference>
<feature type="chain" id="PRO_5032723443" evidence="2">
    <location>
        <begin position="31"/>
        <end position="176"/>
    </location>
</feature>
<feature type="domain" description="EF-hand" evidence="3">
    <location>
        <begin position="57"/>
        <end position="92"/>
    </location>
</feature>
<keyword evidence="2" id="KW-0732">Signal</keyword>
<dbReference type="PROSITE" id="PS50222">
    <property type="entry name" value="EF_HAND_2"/>
    <property type="match status" value="2"/>
</dbReference>
<dbReference type="Gene3D" id="1.10.238.10">
    <property type="entry name" value="EF-hand"/>
    <property type="match status" value="2"/>
</dbReference>
<evidence type="ECO:0000256" key="2">
    <source>
        <dbReference type="SAM" id="SignalP"/>
    </source>
</evidence>
<dbReference type="InterPro" id="IPR011992">
    <property type="entry name" value="EF-hand-dom_pair"/>
</dbReference>
<gene>
    <name evidence="4" type="ORF">FHS87_000890</name>
</gene>
<dbReference type="AlphaFoldDB" id="A0A840YA32"/>
<comment type="caution">
    <text evidence="4">The sequence shown here is derived from an EMBL/GenBank/DDBJ whole genome shotgun (WGS) entry which is preliminary data.</text>
</comment>
<dbReference type="RefSeq" id="WP_184514305.1">
    <property type="nucleotide sequence ID" value="NZ_JACIJD010000003.1"/>
</dbReference>
<feature type="region of interest" description="Disordered" evidence="1">
    <location>
        <begin position="133"/>
        <end position="176"/>
    </location>
</feature>
<dbReference type="InterPro" id="IPR018247">
    <property type="entry name" value="EF_Hand_1_Ca_BS"/>
</dbReference>
<dbReference type="PROSITE" id="PS51318">
    <property type="entry name" value="TAT"/>
    <property type="match status" value="1"/>
</dbReference>
<evidence type="ECO:0000256" key="1">
    <source>
        <dbReference type="SAM" id="MobiDB-lite"/>
    </source>
</evidence>
<organism evidence="4 5">
    <name type="scientific">Muricoccus pecuniae</name>
    <dbReference type="NCBI Taxonomy" id="693023"/>
    <lineage>
        <taxon>Bacteria</taxon>
        <taxon>Pseudomonadati</taxon>
        <taxon>Pseudomonadota</taxon>
        <taxon>Alphaproteobacteria</taxon>
        <taxon>Acetobacterales</taxon>
        <taxon>Roseomonadaceae</taxon>
        <taxon>Muricoccus</taxon>
    </lineage>
</organism>
<keyword evidence="5" id="KW-1185">Reference proteome</keyword>
<dbReference type="PROSITE" id="PS00018">
    <property type="entry name" value="EF_HAND_1"/>
    <property type="match status" value="1"/>
</dbReference>
<feature type="signal peptide" evidence="2">
    <location>
        <begin position="1"/>
        <end position="30"/>
    </location>
</feature>
<dbReference type="SUPFAM" id="SSF47473">
    <property type="entry name" value="EF-hand"/>
    <property type="match status" value="1"/>
</dbReference>
<dbReference type="GO" id="GO:0005509">
    <property type="term" value="F:calcium ion binding"/>
    <property type="evidence" value="ECO:0007669"/>
    <property type="project" value="InterPro"/>
</dbReference>
<dbReference type="InterPro" id="IPR006311">
    <property type="entry name" value="TAT_signal"/>
</dbReference>